<comment type="caution">
    <text evidence="2">The sequence shown here is derived from an EMBL/GenBank/DDBJ whole genome shotgun (WGS) entry which is preliminary data.</text>
</comment>
<dbReference type="EMBL" id="JABZFZ010000027">
    <property type="protein sequence ID" value="MBF0939456.1"/>
    <property type="molecule type" value="Genomic_DNA"/>
</dbReference>
<gene>
    <name evidence="2" type="ORF">HXK03_01070</name>
</gene>
<evidence type="ECO:0000313" key="2">
    <source>
        <dbReference type="EMBL" id="MBF0939456.1"/>
    </source>
</evidence>
<accession>A0A929QXJ4</accession>
<feature type="coiled-coil region" evidence="1">
    <location>
        <begin position="663"/>
        <end position="697"/>
    </location>
</feature>
<dbReference type="PROSITE" id="PS51257">
    <property type="entry name" value="PROKAR_LIPOPROTEIN"/>
    <property type="match status" value="1"/>
</dbReference>
<dbReference type="Proteomes" id="UP000718630">
    <property type="component" value="Unassembled WGS sequence"/>
</dbReference>
<dbReference type="AlphaFoldDB" id="A0A929QXJ4"/>
<evidence type="ECO:0000256" key="1">
    <source>
        <dbReference type="SAM" id="Coils"/>
    </source>
</evidence>
<sequence length="1017" mass="103695">MLERPWGALRGTRKRTAAALCLVLVGCLAVLRPMGPASADAPTLQHVSVTLDGSSAVTNVGLASMTKNPSGAVTEYSDTIEPQEAVQNLPVRIRTTWSHDGQVGTDLALLAGKSGRFAIQWFVENLTAKPTEVSYESNGVRYSQTELVGVPMTIAAHAEVSGGAVVTAADEQGAVSDGSVLALDSATTSVQWAALLAPPALSPTTSFTLVVDSSDFQVPQLSLSTIAGITTDPSLAGLLRGALDPGTARGVSEQQVLDTVGKATTSLGEAREFVDKVHSALRTDVSTIADGTYADLRSSSNQVASHLRTTGSQLEAIGTSAESAVGGATQGVRGSLRSLVDSFASLLGTNSDPALTPSSVDGCSLTLPGLAEGEERTVSSTFALVNAQMEALGTVLTPSEENDSCRDAIVAGLRASIGDPAVFDGGEQARACEEADASTASLTCALHLLDSDVGQRLQRLNTLAEAAVTGYEGLGTNQLMDVLRGRTGLASQLGRLSERVKALQDADPDAGAARPVNELAADNEAAISAVKSATASLGSASNWLDSVDGVRGALATALNGDGADQGLIAQLDALANSTEGSASVGSWFLSSNTPAAIDSIVGQLDAQGTRCNASWAQGLTSDSSADAIVAALGGLDQQDCPAAQLARSTASMVEGYAATVGAIQSLRASAATARDNAQQMNGQLTALNDAVAKLRASIGSGEELANALYALYDERVSADHPDPTGVLVEVRALLADIRGGVPDQRAQIRQIATIVNGIWPDSSVMPLTNPLECPADDDAGTAPGASGQAVVWLANRSYCSNTDLGAALGSLKSGIDGTSDSSHQLIAQGKDRATGALDGAVNGIDALGSQLQSGIAAQREQSDGATRRMIDEAGARSDERLAQALGDLDTSMNATLTGLRDGLGDAAGQSTTVASSLEHQFEVLLLNLGQPGTNSRLGLIGKLRGITTDIGATGDVLDQSSASVGAVAHSRAAALRRANLRAAAYSLADGRLQEYTPFSGGAGPTTTIITYTIGVSK</sequence>
<reference evidence="2" key="1">
    <citation type="submission" date="2020-04" db="EMBL/GenBank/DDBJ databases">
        <title>Deep metagenomics examines the oral microbiome during advanced dental caries in children, revealing novel taxa and co-occurrences with host molecules.</title>
        <authorList>
            <person name="Baker J.L."/>
            <person name="Morton J.T."/>
            <person name="Dinis M."/>
            <person name="Alvarez R."/>
            <person name="Tran N.C."/>
            <person name="Knight R."/>
            <person name="Edlund A."/>
        </authorList>
    </citation>
    <scope>NUCLEOTIDE SEQUENCE</scope>
    <source>
        <strain evidence="2">JCVI_32_bin.64</strain>
    </source>
</reference>
<keyword evidence="1" id="KW-0175">Coiled coil</keyword>
<evidence type="ECO:0000313" key="3">
    <source>
        <dbReference type="Proteomes" id="UP000718630"/>
    </source>
</evidence>
<protein>
    <submittedName>
        <fullName evidence="2">Uncharacterized protein</fullName>
    </submittedName>
</protein>
<proteinExistence type="predicted"/>
<name>A0A929QXJ4_9ACTO</name>
<organism evidence="2 3">
    <name type="scientific">Schaalia georgiae</name>
    <dbReference type="NCBI Taxonomy" id="52768"/>
    <lineage>
        <taxon>Bacteria</taxon>
        <taxon>Bacillati</taxon>
        <taxon>Actinomycetota</taxon>
        <taxon>Actinomycetes</taxon>
        <taxon>Actinomycetales</taxon>
        <taxon>Actinomycetaceae</taxon>
        <taxon>Schaalia</taxon>
    </lineage>
</organism>